<gene>
    <name evidence="1" type="ORF">DFH08DRAFT_826223</name>
</gene>
<evidence type="ECO:0000313" key="1">
    <source>
        <dbReference type="EMBL" id="KAJ7302904.1"/>
    </source>
</evidence>
<evidence type="ECO:0000313" key="2">
    <source>
        <dbReference type="Proteomes" id="UP001218218"/>
    </source>
</evidence>
<protein>
    <submittedName>
        <fullName evidence="1">Uncharacterized protein</fullName>
    </submittedName>
</protein>
<comment type="caution">
    <text evidence="1">The sequence shown here is derived from an EMBL/GenBank/DDBJ whole genome shotgun (WGS) entry which is preliminary data.</text>
</comment>
<sequence length="434" mass="46845">MPQIRIQSITQEIDAASDGAPAAFQHYHDPPRPVDILSTPLASGIFNEKKGGNAFEEAAVELESRDQCQLFSILPYLIYAETGVVCSIPSPFSIFPQAPQNLLFSPAMVNVLSILLPTNLSRFLPVFFASLDPDRIPKAEELDTAASGNSLHTAGMALSLLCRLKIPSDAQMVAQLFLEFIMFSTTLPQIAGAPMVTTPCFFAVLVHAWKIFLGSGDSCAIWLQSKFSFTFLEEAKLYRQDMIEGAGGLDTLAGMVLKTISLASPSPLSEQDHELLLSALKFVVIFDEFRPEKPSGKLSLLCAAMPARNAVQSLTVALRALTRTTAFHPGMSLETIADCTGSLTPRETDSFKSSSTLEAATGPAISRFDDETKVSLRGCGYPKNSDAAPGARCSVPAQRSVRASTGTRVGIGRRAGYIGNNLDERVTARERTFL</sequence>
<keyword evidence="2" id="KW-1185">Reference proteome</keyword>
<organism evidence="1 2">
    <name type="scientific">Mycena albidolilacea</name>
    <dbReference type="NCBI Taxonomy" id="1033008"/>
    <lineage>
        <taxon>Eukaryota</taxon>
        <taxon>Fungi</taxon>
        <taxon>Dikarya</taxon>
        <taxon>Basidiomycota</taxon>
        <taxon>Agaricomycotina</taxon>
        <taxon>Agaricomycetes</taxon>
        <taxon>Agaricomycetidae</taxon>
        <taxon>Agaricales</taxon>
        <taxon>Marasmiineae</taxon>
        <taxon>Mycenaceae</taxon>
        <taxon>Mycena</taxon>
    </lineage>
</organism>
<name>A0AAD6Z0S8_9AGAR</name>
<dbReference type="AlphaFoldDB" id="A0AAD6Z0S8"/>
<dbReference type="EMBL" id="JARIHO010000110">
    <property type="protein sequence ID" value="KAJ7302904.1"/>
    <property type="molecule type" value="Genomic_DNA"/>
</dbReference>
<proteinExistence type="predicted"/>
<reference evidence="1" key="1">
    <citation type="submission" date="2023-03" db="EMBL/GenBank/DDBJ databases">
        <title>Massive genome expansion in bonnet fungi (Mycena s.s.) driven by repeated elements and novel gene families across ecological guilds.</title>
        <authorList>
            <consortium name="Lawrence Berkeley National Laboratory"/>
            <person name="Harder C.B."/>
            <person name="Miyauchi S."/>
            <person name="Viragh M."/>
            <person name="Kuo A."/>
            <person name="Thoen E."/>
            <person name="Andreopoulos B."/>
            <person name="Lu D."/>
            <person name="Skrede I."/>
            <person name="Drula E."/>
            <person name="Henrissat B."/>
            <person name="Morin E."/>
            <person name="Kohler A."/>
            <person name="Barry K."/>
            <person name="LaButti K."/>
            <person name="Morin E."/>
            <person name="Salamov A."/>
            <person name="Lipzen A."/>
            <person name="Mereny Z."/>
            <person name="Hegedus B."/>
            <person name="Baldrian P."/>
            <person name="Stursova M."/>
            <person name="Weitz H."/>
            <person name="Taylor A."/>
            <person name="Grigoriev I.V."/>
            <person name="Nagy L.G."/>
            <person name="Martin F."/>
            <person name="Kauserud H."/>
        </authorList>
    </citation>
    <scope>NUCLEOTIDE SEQUENCE</scope>
    <source>
        <strain evidence="1">CBHHK002</strain>
    </source>
</reference>
<accession>A0AAD6Z0S8</accession>
<dbReference type="Proteomes" id="UP001218218">
    <property type="component" value="Unassembled WGS sequence"/>
</dbReference>